<dbReference type="Gene3D" id="3.40.1400.10">
    <property type="entry name" value="Sugar-phosphate isomerase, RpiB/LacA/LacB"/>
    <property type="match status" value="1"/>
</dbReference>
<dbReference type="PIRSF" id="PIRSF005384">
    <property type="entry name" value="RpiB_LacA_B"/>
    <property type="match status" value="1"/>
</dbReference>
<feature type="binding site" evidence="4">
    <location>
        <position position="136"/>
    </location>
    <ligand>
        <name>D-ribulose 5-phosphate</name>
        <dbReference type="ChEBI" id="CHEBI:58121"/>
    </ligand>
</feature>
<evidence type="ECO:0000313" key="5">
    <source>
        <dbReference type="EMBL" id="HIU43196.1"/>
    </source>
</evidence>
<reference evidence="5" key="2">
    <citation type="journal article" date="2021" name="PeerJ">
        <title>Extensive microbial diversity within the chicken gut microbiome revealed by metagenomics and culture.</title>
        <authorList>
            <person name="Gilroy R."/>
            <person name="Ravi A."/>
            <person name="Getino M."/>
            <person name="Pursley I."/>
            <person name="Horton D.L."/>
            <person name="Alikhan N.F."/>
            <person name="Baker D."/>
            <person name="Gharbi K."/>
            <person name="Hall N."/>
            <person name="Watson M."/>
            <person name="Adriaenssens E.M."/>
            <person name="Foster-Nyarko E."/>
            <person name="Jarju S."/>
            <person name="Secka A."/>
            <person name="Antonio M."/>
            <person name="Oren A."/>
            <person name="Chaudhuri R.R."/>
            <person name="La Ragione R."/>
            <person name="Hildebrand F."/>
            <person name="Pallen M.J."/>
        </authorList>
    </citation>
    <scope>NUCLEOTIDE SEQUENCE</scope>
    <source>
        <strain evidence="5">CHK191-8634</strain>
    </source>
</reference>
<dbReference type="Pfam" id="PF02502">
    <property type="entry name" value="LacAB_rpiB"/>
    <property type="match status" value="1"/>
</dbReference>
<feature type="binding site" evidence="4">
    <location>
        <begin position="66"/>
        <end position="70"/>
    </location>
    <ligand>
        <name>D-ribulose 5-phosphate</name>
        <dbReference type="ChEBI" id="CHEBI:58121"/>
    </ligand>
</feature>
<comment type="similarity">
    <text evidence="1">Belongs to the LacAB/RpiB family.</text>
</comment>
<accession>A0A9D1LLD9</accession>
<dbReference type="InterPro" id="IPR004785">
    <property type="entry name" value="RpiB"/>
</dbReference>
<dbReference type="NCBIfam" id="TIGR00689">
    <property type="entry name" value="rpiB_lacA_lacB"/>
    <property type="match status" value="1"/>
</dbReference>
<evidence type="ECO:0000256" key="3">
    <source>
        <dbReference type="PIRSR" id="PIRSR005384-1"/>
    </source>
</evidence>
<dbReference type="GO" id="GO:0005975">
    <property type="term" value="P:carbohydrate metabolic process"/>
    <property type="evidence" value="ECO:0007669"/>
    <property type="project" value="InterPro"/>
</dbReference>
<dbReference type="Proteomes" id="UP000824073">
    <property type="component" value="Unassembled WGS sequence"/>
</dbReference>
<evidence type="ECO:0000313" key="6">
    <source>
        <dbReference type="Proteomes" id="UP000824073"/>
    </source>
</evidence>
<dbReference type="InterPro" id="IPR051812">
    <property type="entry name" value="SPI_LacAB/RpiB"/>
</dbReference>
<dbReference type="SUPFAM" id="SSF89623">
    <property type="entry name" value="Ribose/Galactose isomerase RpiB/AlsB"/>
    <property type="match status" value="1"/>
</dbReference>
<gene>
    <name evidence="5" type="primary">rpiB</name>
    <name evidence="5" type="ORF">IAB67_02740</name>
</gene>
<dbReference type="EC" id="5.3.1.6" evidence="5"/>
<evidence type="ECO:0000256" key="4">
    <source>
        <dbReference type="PIRSR" id="PIRSR005384-2"/>
    </source>
</evidence>
<sequence length="145" mass="15564">MKIAIGSDHAGLDLKETLKQHLTERGFEVQDFGTHDKSSCHYPAIAEKVARSVAAGENERGILVCGTGIGMSMAANKVHGIRAAAVSDCFTAKATRMHNDANVLCLGERTVGPGLAAMIADFFLDTDFEGGRHQTRVDMMMALEK</sequence>
<protein>
    <submittedName>
        <fullName evidence="5">Ribose 5-phosphate isomerase B</fullName>
        <ecNumber evidence="5">5.3.1.6</ecNumber>
    </submittedName>
</protein>
<dbReference type="InterPro" id="IPR036569">
    <property type="entry name" value="RpiB_LacA_LacB_sf"/>
</dbReference>
<evidence type="ECO:0000256" key="1">
    <source>
        <dbReference type="ARBA" id="ARBA00008754"/>
    </source>
</evidence>
<keyword evidence="2 5" id="KW-0413">Isomerase</keyword>
<dbReference type="PANTHER" id="PTHR43732:SF1">
    <property type="entry name" value="RIBOSE 5-PHOSPHATE ISOMERASE"/>
    <property type="match status" value="1"/>
</dbReference>
<feature type="active site" description="Proton acceptor" evidence="3">
    <location>
        <position position="65"/>
    </location>
</feature>
<name>A0A9D1LLD9_9CLOT</name>
<feature type="binding site" evidence="4">
    <location>
        <position position="109"/>
    </location>
    <ligand>
        <name>D-ribulose 5-phosphate</name>
        <dbReference type="ChEBI" id="CHEBI:58121"/>
    </ligand>
</feature>
<feature type="binding site" evidence="4">
    <location>
        <position position="99"/>
    </location>
    <ligand>
        <name>D-ribulose 5-phosphate</name>
        <dbReference type="ChEBI" id="CHEBI:58121"/>
    </ligand>
</feature>
<dbReference type="AlphaFoldDB" id="A0A9D1LLD9"/>
<comment type="caution">
    <text evidence="5">The sequence shown here is derived from an EMBL/GenBank/DDBJ whole genome shotgun (WGS) entry which is preliminary data.</text>
</comment>
<dbReference type="EMBL" id="DVMR01000030">
    <property type="protein sequence ID" value="HIU43196.1"/>
    <property type="molecule type" value="Genomic_DNA"/>
</dbReference>
<reference evidence="5" key="1">
    <citation type="submission" date="2020-10" db="EMBL/GenBank/DDBJ databases">
        <authorList>
            <person name="Gilroy R."/>
        </authorList>
    </citation>
    <scope>NUCLEOTIDE SEQUENCE</scope>
    <source>
        <strain evidence="5">CHK191-8634</strain>
    </source>
</reference>
<feature type="binding site" evidence="4">
    <location>
        <begin position="8"/>
        <end position="9"/>
    </location>
    <ligand>
        <name>D-ribulose 5-phosphate</name>
        <dbReference type="ChEBI" id="CHEBI:58121"/>
    </ligand>
</feature>
<proteinExistence type="inferred from homology"/>
<dbReference type="NCBIfam" id="NF004051">
    <property type="entry name" value="PRK05571.1"/>
    <property type="match status" value="1"/>
</dbReference>
<dbReference type="InterPro" id="IPR003500">
    <property type="entry name" value="RpiB_LacA_LacB"/>
</dbReference>
<dbReference type="PANTHER" id="PTHR43732">
    <property type="entry name" value="RIBOSE 5-PHOSPHATE ISOMERASE-RELATED"/>
    <property type="match status" value="1"/>
</dbReference>
<feature type="active site" description="Proton donor" evidence="3">
    <location>
        <position position="98"/>
    </location>
</feature>
<dbReference type="NCBIfam" id="TIGR01120">
    <property type="entry name" value="rpiB"/>
    <property type="match status" value="1"/>
</dbReference>
<organism evidence="5 6">
    <name type="scientific">Candidatus Ventrousia excrementavium</name>
    <dbReference type="NCBI Taxonomy" id="2840961"/>
    <lineage>
        <taxon>Bacteria</taxon>
        <taxon>Bacillati</taxon>
        <taxon>Bacillota</taxon>
        <taxon>Clostridia</taxon>
        <taxon>Eubacteriales</taxon>
        <taxon>Clostridiaceae</taxon>
        <taxon>Clostridiaceae incertae sedis</taxon>
        <taxon>Candidatus Ventrousia</taxon>
    </lineage>
</organism>
<dbReference type="GO" id="GO:0004751">
    <property type="term" value="F:ribose-5-phosphate isomerase activity"/>
    <property type="evidence" value="ECO:0007669"/>
    <property type="project" value="UniProtKB-EC"/>
</dbReference>
<evidence type="ECO:0000256" key="2">
    <source>
        <dbReference type="ARBA" id="ARBA00023235"/>
    </source>
</evidence>
<feature type="binding site" evidence="4">
    <location>
        <position position="132"/>
    </location>
    <ligand>
        <name>D-ribulose 5-phosphate</name>
        <dbReference type="ChEBI" id="CHEBI:58121"/>
    </ligand>
</feature>